<name>A0ABV4XQM8_9CYAN</name>
<evidence type="ECO:0000313" key="2">
    <source>
        <dbReference type="Proteomes" id="UP001576784"/>
    </source>
</evidence>
<gene>
    <name evidence="1" type="ORF">ACE1CI_14050</name>
</gene>
<dbReference type="Proteomes" id="UP001576784">
    <property type="component" value="Unassembled WGS sequence"/>
</dbReference>
<accession>A0ABV4XQM8</accession>
<reference evidence="1 2" key="1">
    <citation type="submission" date="2024-09" db="EMBL/GenBank/DDBJ databases">
        <title>Floridaenema gen nov. (Aerosakkonemataceae, Aerosakkonematales ord. nov., Cyanobacteria) from benthic tropical and subtropical fresh waters, with the description of four new species.</title>
        <authorList>
            <person name="Moretto J.A."/>
            <person name="Berthold D.E."/>
            <person name="Lefler F.W."/>
            <person name="Huang I.-S."/>
            <person name="Laughinghouse H. IV."/>
        </authorList>
    </citation>
    <scope>NUCLEOTIDE SEQUENCE [LARGE SCALE GENOMIC DNA]</scope>
    <source>
        <strain evidence="1 2">BLCC-F50</strain>
    </source>
</reference>
<organism evidence="1 2">
    <name type="scientific">Floridaenema flaviceps BLCC-F50</name>
    <dbReference type="NCBI Taxonomy" id="3153642"/>
    <lineage>
        <taxon>Bacteria</taxon>
        <taxon>Bacillati</taxon>
        <taxon>Cyanobacteriota</taxon>
        <taxon>Cyanophyceae</taxon>
        <taxon>Oscillatoriophycideae</taxon>
        <taxon>Aerosakkonematales</taxon>
        <taxon>Aerosakkonemataceae</taxon>
        <taxon>Floridanema</taxon>
        <taxon>Floridanema flaviceps</taxon>
    </lineage>
</organism>
<keyword evidence="2" id="KW-1185">Reference proteome</keyword>
<comment type="caution">
    <text evidence="1">The sequence shown here is derived from an EMBL/GenBank/DDBJ whole genome shotgun (WGS) entry which is preliminary data.</text>
</comment>
<evidence type="ECO:0000313" key="1">
    <source>
        <dbReference type="EMBL" id="MFB2894028.1"/>
    </source>
</evidence>
<sequence>MTQAKQQYCKACGQPIRWVKTQSGKFTPIDPDGVSHWATCPEVEQFRSALTSKKKNPDVL</sequence>
<dbReference type="EMBL" id="JBHFNR010000092">
    <property type="protein sequence ID" value="MFB2894028.1"/>
    <property type="molecule type" value="Genomic_DNA"/>
</dbReference>
<dbReference type="RefSeq" id="WP_413263681.1">
    <property type="nucleotide sequence ID" value="NZ_JBHFNR010000092.1"/>
</dbReference>
<protein>
    <submittedName>
        <fullName evidence="1">Uncharacterized protein</fullName>
    </submittedName>
</protein>
<proteinExistence type="predicted"/>